<evidence type="ECO:0000313" key="4">
    <source>
        <dbReference type="Proteomes" id="UP000654370"/>
    </source>
</evidence>
<dbReference type="GO" id="GO:0007165">
    <property type="term" value="P:signal transduction"/>
    <property type="evidence" value="ECO:0007669"/>
    <property type="project" value="InterPro"/>
</dbReference>
<keyword evidence="4" id="KW-1185">Reference proteome</keyword>
<evidence type="ECO:0000313" key="3">
    <source>
        <dbReference type="EMBL" id="KAG2173260.1"/>
    </source>
</evidence>
<evidence type="ECO:0000259" key="2">
    <source>
        <dbReference type="PROSITE" id="PS50238"/>
    </source>
</evidence>
<dbReference type="Gene3D" id="1.10.555.10">
    <property type="entry name" value="Rho GTPase activation protein"/>
    <property type="match status" value="1"/>
</dbReference>
<organism evidence="3 4">
    <name type="scientific">Mortierella isabellina</name>
    <name type="common">Filamentous fungus</name>
    <name type="synonym">Umbelopsis isabellina</name>
    <dbReference type="NCBI Taxonomy" id="91625"/>
    <lineage>
        <taxon>Eukaryota</taxon>
        <taxon>Fungi</taxon>
        <taxon>Fungi incertae sedis</taxon>
        <taxon>Mucoromycota</taxon>
        <taxon>Mucoromycotina</taxon>
        <taxon>Umbelopsidomycetes</taxon>
        <taxon>Umbelopsidales</taxon>
        <taxon>Umbelopsidaceae</taxon>
        <taxon>Umbelopsis</taxon>
    </lineage>
</organism>
<protein>
    <recommendedName>
        <fullName evidence="2">Rho-GAP domain-containing protein</fullName>
    </recommendedName>
</protein>
<reference evidence="3" key="1">
    <citation type="submission" date="2020-12" db="EMBL/GenBank/DDBJ databases">
        <title>Metabolic potential, ecology and presence of endohyphal bacteria is reflected in genomic diversity of Mucoromycotina.</title>
        <authorList>
            <person name="Muszewska A."/>
            <person name="Okrasinska A."/>
            <person name="Steczkiewicz K."/>
            <person name="Drgas O."/>
            <person name="Orlowska M."/>
            <person name="Perlinska-Lenart U."/>
            <person name="Aleksandrzak-Piekarczyk T."/>
            <person name="Szatraj K."/>
            <person name="Zielenkiewicz U."/>
            <person name="Pilsyk S."/>
            <person name="Malc E."/>
            <person name="Mieczkowski P."/>
            <person name="Kruszewska J.S."/>
            <person name="Biernat P."/>
            <person name="Pawlowska J."/>
        </authorList>
    </citation>
    <scope>NUCLEOTIDE SEQUENCE</scope>
    <source>
        <strain evidence="3">WA0000067209</strain>
    </source>
</reference>
<gene>
    <name evidence="3" type="ORF">INT43_004634</name>
</gene>
<dbReference type="SUPFAM" id="SSF48350">
    <property type="entry name" value="GTPase activation domain, GAP"/>
    <property type="match status" value="1"/>
</dbReference>
<dbReference type="EMBL" id="JAEPQZ010000015">
    <property type="protein sequence ID" value="KAG2173260.1"/>
    <property type="molecule type" value="Genomic_DNA"/>
</dbReference>
<dbReference type="OrthoDB" id="2360820at2759"/>
<dbReference type="AlphaFoldDB" id="A0A8H7PGH4"/>
<feature type="domain" description="Rho-GAP" evidence="2">
    <location>
        <begin position="1"/>
        <end position="169"/>
    </location>
</feature>
<accession>A0A8H7PGH4</accession>
<sequence length="387" mass="44073">MYTFQQAADAARICMQEIVERGLDERKILLKTEQSSFLLNKFMKEKVCSGHDLRYESIHRVATLMKDILWLCPERIISRKAWRSINYQTCMIENLASIMTENAMTFLLELMDFLLMLMSHKSCNLMTARRLGEAMGKVTFGPRDCNPMMAERCSNLVTKLLIERSRKSSNGLGNVNVLSPDRTASPVIAERSARLASKKSFERIAQKANDWSNNLAGVLDLFESDCQQHNQDDLQYVSIFSTELSPAEIANGDPTLVRMVRNINENCIVEPCQESICSDDDHSYEYSETIVNDLEITDLPSIDTLSKAQPYPQPHKVPSKRFTWSLGERLSSKQSFVKDSRKSKDFSEKSKARPKSLITGVNRQITRIRSLKNLSFVSSSSRDLPPF</sequence>
<proteinExistence type="predicted"/>
<dbReference type="Pfam" id="PF00620">
    <property type="entry name" value="RhoGAP"/>
    <property type="match status" value="1"/>
</dbReference>
<feature type="region of interest" description="Disordered" evidence="1">
    <location>
        <begin position="335"/>
        <end position="358"/>
    </location>
</feature>
<dbReference type="InterPro" id="IPR008936">
    <property type="entry name" value="Rho_GTPase_activation_prot"/>
</dbReference>
<dbReference type="PROSITE" id="PS50238">
    <property type="entry name" value="RHOGAP"/>
    <property type="match status" value="1"/>
</dbReference>
<dbReference type="InterPro" id="IPR000198">
    <property type="entry name" value="RhoGAP_dom"/>
</dbReference>
<name>A0A8H7PGH4_MORIS</name>
<feature type="compositionally biased region" description="Basic and acidic residues" evidence="1">
    <location>
        <begin position="336"/>
        <end position="351"/>
    </location>
</feature>
<evidence type="ECO:0000256" key="1">
    <source>
        <dbReference type="SAM" id="MobiDB-lite"/>
    </source>
</evidence>
<comment type="caution">
    <text evidence="3">The sequence shown here is derived from an EMBL/GenBank/DDBJ whole genome shotgun (WGS) entry which is preliminary data.</text>
</comment>
<dbReference type="Proteomes" id="UP000654370">
    <property type="component" value="Unassembled WGS sequence"/>
</dbReference>